<name>A0A4S8L7Q7_DENBC</name>
<dbReference type="AlphaFoldDB" id="A0A4S8L7Q7"/>
<evidence type="ECO:0000313" key="2">
    <source>
        <dbReference type="EMBL" id="THU84727.1"/>
    </source>
</evidence>
<sequence length="252" mass="27730">MSAPSTLFLRARSRNCCDRRQGPSRPITLEKWEENALWDEDLYLYLAVSGGISHRFSDERFTSPNPSEAAPGPEPLPMLAHDFPQHRRVIYSRLITNLGSSATAKLQFFEDVTLLMLLEEQCFDLIHTKVLELLDRPVIVATPPVTSVTVPTITPADLVTGPTALGATNVLGGATVPESVVPGQQASSSTDNEHFELISMTSKEQRPQTSPPVVSGRRRLLMSSPISPYTEGLNGVNRHKRAKIDSEGDWEA</sequence>
<gene>
    <name evidence="2" type="ORF">K435DRAFT_806489</name>
</gene>
<feature type="region of interest" description="Disordered" evidence="1">
    <location>
        <begin position="225"/>
        <end position="252"/>
    </location>
</feature>
<organism evidence="2 3">
    <name type="scientific">Dendrothele bispora (strain CBS 962.96)</name>
    <dbReference type="NCBI Taxonomy" id="1314807"/>
    <lineage>
        <taxon>Eukaryota</taxon>
        <taxon>Fungi</taxon>
        <taxon>Dikarya</taxon>
        <taxon>Basidiomycota</taxon>
        <taxon>Agaricomycotina</taxon>
        <taxon>Agaricomycetes</taxon>
        <taxon>Agaricomycetidae</taxon>
        <taxon>Agaricales</taxon>
        <taxon>Agaricales incertae sedis</taxon>
        <taxon>Dendrothele</taxon>
    </lineage>
</organism>
<dbReference type="Proteomes" id="UP000297245">
    <property type="component" value="Unassembled WGS sequence"/>
</dbReference>
<accession>A0A4S8L7Q7</accession>
<proteinExistence type="predicted"/>
<evidence type="ECO:0000313" key="3">
    <source>
        <dbReference type="Proteomes" id="UP000297245"/>
    </source>
</evidence>
<protein>
    <submittedName>
        <fullName evidence="2">Uncharacterized protein</fullName>
    </submittedName>
</protein>
<reference evidence="2 3" key="1">
    <citation type="journal article" date="2019" name="Nat. Ecol. Evol.">
        <title>Megaphylogeny resolves global patterns of mushroom evolution.</title>
        <authorList>
            <person name="Varga T."/>
            <person name="Krizsan K."/>
            <person name="Foldi C."/>
            <person name="Dima B."/>
            <person name="Sanchez-Garcia M."/>
            <person name="Sanchez-Ramirez S."/>
            <person name="Szollosi G.J."/>
            <person name="Szarkandi J.G."/>
            <person name="Papp V."/>
            <person name="Albert L."/>
            <person name="Andreopoulos W."/>
            <person name="Angelini C."/>
            <person name="Antonin V."/>
            <person name="Barry K.W."/>
            <person name="Bougher N.L."/>
            <person name="Buchanan P."/>
            <person name="Buyck B."/>
            <person name="Bense V."/>
            <person name="Catcheside P."/>
            <person name="Chovatia M."/>
            <person name="Cooper J."/>
            <person name="Damon W."/>
            <person name="Desjardin D."/>
            <person name="Finy P."/>
            <person name="Geml J."/>
            <person name="Haridas S."/>
            <person name="Hughes K."/>
            <person name="Justo A."/>
            <person name="Karasinski D."/>
            <person name="Kautmanova I."/>
            <person name="Kiss B."/>
            <person name="Kocsube S."/>
            <person name="Kotiranta H."/>
            <person name="LaButti K.M."/>
            <person name="Lechner B.E."/>
            <person name="Liimatainen K."/>
            <person name="Lipzen A."/>
            <person name="Lukacs Z."/>
            <person name="Mihaltcheva S."/>
            <person name="Morgado L.N."/>
            <person name="Niskanen T."/>
            <person name="Noordeloos M.E."/>
            <person name="Ohm R.A."/>
            <person name="Ortiz-Santana B."/>
            <person name="Ovrebo C."/>
            <person name="Racz N."/>
            <person name="Riley R."/>
            <person name="Savchenko A."/>
            <person name="Shiryaev A."/>
            <person name="Soop K."/>
            <person name="Spirin V."/>
            <person name="Szebenyi C."/>
            <person name="Tomsovsky M."/>
            <person name="Tulloss R.E."/>
            <person name="Uehling J."/>
            <person name="Grigoriev I.V."/>
            <person name="Vagvolgyi C."/>
            <person name="Papp T."/>
            <person name="Martin F.M."/>
            <person name="Miettinen O."/>
            <person name="Hibbett D.S."/>
            <person name="Nagy L.G."/>
        </authorList>
    </citation>
    <scope>NUCLEOTIDE SEQUENCE [LARGE SCALE GENOMIC DNA]</scope>
    <source>
        <strain evidence="2 3">CBS 962.96</strain>
    </source>
</reference>
<dbReference type="EMBL" id="ML179583">
    <property type="protein sequence ID" value="THU84727.1"/>
    <property type="molecule type" value="Genomic_DNA"/>
</dbReference>
<keyword evidence="3" id="KW-1185">Reference proteome</keyword>
<evidence type="ECO:0000256" key="1">
    <source>
        <dbReference type="SAM" id="MobiDB-lite"/>
    </source>
</evidence>